<keyword evidence="2" id="KW-1185">Reference proteome</keyword>
<evidence type="ECO:0000313" key="1">
    <source>
        <dbReference type="EMBL" id="KAK3777123.1"/>
    </source>
</evidence>
<dbReference type="AlphaFoldDB" id="A0AAE0ZXH8"/>
<reference evidence="1" key="1">
    <citation type="journal article" date="2023" name="G3 (Bethesda)">
        <title>A reference genome for the long-term kleptoplast-retaining sea slug Elysia crispata morphotype clarki.</title>
        <authorList>
            <person name="Eastman K.E."/>
            <person name="Pendleton A.L."/>
            <person name="Shaikh M.A."/>
            <person name="Suttiyut T."/>
            <person name="Ogas R."/>
            <person name="Tomko P."/>
            <person name="Gavelis G."/>
            <person name="Widhalm J.R."/>
            <person name="Wisecaver J.H."/>
        </authorList>
    </citation>
    <scope>NUCLEOTIDE SEQUENCE</scope>
    <source>
        <strain evidence="1">ECLA1</strain>
    </source>
</reference>
<gene>
    <name evidence="1" type="ORF">RRG08_055868</name>
</gene>
<sequence>MEKKLDEVIYHVERISRTTDKLSRSLASLDSSCVPNSSPADEYFDALGSGKKEWRLVFRATAYNNVLVYPAYIYGTGIPTQVEAGCKQFNHSLPCMNHYRNRQAIENWGNVDEVLFAIYVKDQLVKYIIFNGRGSTFTDWFEGNRVIVSSWNDLKTLTHNIFSIEGDSRSQIMRRFLVNHHYEGCSKDKGWFLVTDLLPGICPYEVQLASPGFVYSKGNRVALLSSQDVAWADAVGIYLKYN</sequence>
<accession>A0AAE0ZXH8</accession>
<dbReference type="EMBL" id="JAWDGP010003132">
    <property type="protein sequence ID" value="KAK3777123.1"/>
    <property type="molecule type" value="Genomic_DNA"/>
</dbReference>
<dbReference type="Proteomes" id="UP001283361">
    <property type="component" value="Unassembled WGS sequence"/>
</dbReference>
<proteinExistence type="predicted"/>
<comment type="caution">
    <text evidence="1">The sequence shown here is derived from an EMBL/GenBank/DDBJ whole genome shotgun (WGS) entry which is preliminary data.</text>
</comment>
<evidence type="ECO:0000313" key="2">
    <source>
        <dbReference type="Proteomes" id="UP001283361"/>
    </source>
</evidence>
<name>A0AAE0ZXH8_9GAST</name>
<protein>
    <submittedName>
        <fullName evidence="1">Uncharacterized protein</fullName>
    </submittedName>
</protein>
<organism evidence="1 2">
    <name type="scientific">Elysia crispata</name>
    <name type="common">lettuce slug</name>
    <dbReference type="NCBI Taxonomy" id="231223"/>
    <lineage>
        <taxon>Eukaryota</taxon>
        <taxon>Metazoa</taxon>
        <taxon>Spiralia</taxon>
        <taxon>Lophotrochozoa</taxon>
        <taxon>Mollusca</taxon>
        <taxon>Gastropoda</taxon>
        <taxon>Heterobranchia</taxon>
        <taxon>Euthyneura</taxon>
        <taxon>Panpulmonata</taxon>
        <taxon>Sacoglossa</taxon>
        <taxon>Placobranchoidea</taxon>
        <taxon>Plakobranchidae</taxon>
        <taxon>Elysia</taxon>
    </lineage>
</organism>